<dbReference type="InterPro" id="IPR050457">
    <property type="entry name" value="ZnFinger_BTB_dom_contain"/>
</dbReference>
<feature type="domain" description="C2H2-type" evidence="12">
    <location>
        <begin position="480"/>
        <end position="503"/>
    </location>
</feature>
<feature type="compositionally biased region" description="Basic and acidic residues" evidence="11">
    <location>
        <begin position="195"/>
        <end position="208"/>
    </location>
</feature>
<feature type="domain" description="C2H2-type" evidence="12">
    <location>
        <begin position="424"/>
        <end position="452"/>
    </location>
</feature>
<evidence type="ECO:0000256" key="7">
    <source>
        <dbReference type="ARBA" id="ARBA00023125"/>
    </source>
</evidence>
<evidence type="ECO:0000256" key="8">
    <source>
        <dbReference type="ARBA" id="ARBA00023163"/>
    </source>
</evidence>
<dbReference type="SMART" id="SM00355">
    <property type="entry name" value="ZnF_C2H2"/>
    <property type="match status" value="3"/>
</dbReference>
<reference evidence="13 14" key="1">
    <citation type="submission" date="2024-04" db="EMBL/GenBank/DDBJ databases">
        <authorList>
            <consortium name="Genoscope - CEA"/>
            <person name="William W."/>
        </authorList>
    </citation>
    <scope>NUCLEOTIDE SEQUENCE [LARGE SCALE GENOMIC DNA]</scope>
</reference>
<feature type="domain" description="C2H2-type" evidence="12">
    <location>
        <begin position="453"/>
        <end position="480"/>
    </location>
</feature>
<feature type="compositionally biased region" description="Polar residues" evidence="11">
    <location>
        <begin position="178"/>
        <end position="191"/>
    </location>
</feature>
<feature type="compositionally biased region" description="Acidic residues" evidence="11">
    <location>
        <begin position="327"/>
        <end position="337"/>
    </location>
</feature>
<comment type="caution">
    <text evidence="13">The sequence shown here is derived from an EMBL/GenBank/DDBJ whole genome shotgun (WGS) entry which is preliminary data.</text>
</comment>
<evidence type="ECO:0000256" key="9">
    <source>
        <dbReference type="ARBA" id="ARBA00023242"/>
    </source>
</evidence>
<dbReference type="Pfam" id="PF00096">
    <property type="entry name" value="zf-C2H2"/>
    <property type="match status" value="2"/>
</dbReference>
<dbReference type="GO" id="GO:0000981">
    <property type="term" value="F:DNA-binding transcription factor activity, RNA polymerase II-specific"/>
    <property type="evidence" value="ECO:0007669"/>
    <property type="project" value="TreeGrafter"/>
</dbReference>
<name>A0AAV2HC95_LYMST</name>
<dbReference type="PANTHER" id="PTHR46105">
    <property type="entry name" value="AGAP004733-PA"/>
    <property type="match status" value="1"/>
</dbReference>
<evidence type="ECO:0000256" key="4">
    <source>
        <dbReference type="ARBA" id="ARBA00022771"/>
    </source>
</evidence>
<dbReference type="InterPro" id="IPR013087">
    <property type="entry name" value="Znf_C2H2_type"/>
</dbReference>
<dbReference type="InterPro" id="IPR036236">
    <property type="entry name" value="Znf_C2H2_sf"/>
</dbReference>
<keyword evidence="5" id="KW-0862">Zinc</keyword>
<dbReference type="GO" id="GO:0000978">
    <property type="term" value="F:RNA polymerase II cis-regulatory region sequence-specific DNA binding"/>
    <property type="evidence" value="ECO:0007669"/>
    <property type="project" value="TreeGrafter"/>
</dbReference>
<dbReference type="PROSITE" id="PS50157">
    <property type="entry name" value="ZINC_FINGER_C2H2_2"/>
    <property type="match status" value="3"/>
</dbReference>
<feature type="region of interest" description="Disordered" evidence="11">
    <location>
        <begin position="380"/>
        <end position="402"/>
    </location>
</feature>
<evidence type="ECO:0000256" key="10">
    <source>
        <dbReference type="PROSITE-ProRule" id="PRU00042"/>
    </source>
</evidence>
<dbReference type="GO" id="GO:0008270">
    <property type="term" value="F:zinc ion binding"/>
    <property type="evidence" value="ECO:0007669"/>
    <property type="project" value="UniProtKB-KW"/>
</dbReference>
<protein>
    <recommendedName>
        <fullName evidence="12">C2H2-type domain-containing protein</fullName>
    </recommendedName>
</protein>
<evidence type="ECO:0000256" key="3">
    <source>
        <dbReference type="ARBA" id="ARBA00022737"/>
    </source>
</evidence>
<evidence type="ECO:0000256" key="2">
    <source>
        <dbReference type="ARBA" id="ARBA00022723"/>
    </source>
</evidence>
<evidence type="ECO:0000313" key="13">
    <source>
        <dbReference type="EMBL" id="CAL1530101.1"/>
    </source>
</evidence>
<proteinExistence type="predicted"/>
<feature type="compositionally biased region" description="Polar residues" evidence="11">
    <location>
        <begin position="94"/>
        <end position="104"/>
    </location>
</feature>
<feature type="region of interest" description="Disordered" evidence="11">
    <location>
        <begin position="80"/>
        <end position="111"/>
    </location>
</feature>
<keyword evidence="8" id="KW-0804">Transcription</keyword>
<feature type="region of interest" description="Disordered" evidence="11">
    <location>
        <begin position="125"/>
        <end position="353"/>
    </location>
</feature>
<dbReference type="PROSITE" id="PS00028">
    <property type="entry name" value="ZINC_FINGER_C2H2_1"/>
    <property type="match status" value="3"/>
</dbReference>
<keyword evidence="4 10" id="KW-0863">Zinc-finger</keyword>
<feature type="compositionally biased region" description="Polar residues" evidence="11">
    <location>
        <begin position="380"/>
        <end position="397"/>
    </location>
</feature>
<keyword evidence="3" id="KW-0677">Repeat</keyword>
<dbReference type="Gene3D" id="3.30.160.60">
    <property type="entry name" value="Classic Zinc Finger"/>
    <property type="match status" value="2"/>
</dbReference>
<dbReference type="PANTHER" id="PTHR46105:SF5">
    <property type="entry name" value="ZINC FINGER AND BTB DOMAIN-CONTAINING PROTEIN 44 ISOFORM X1"/>
    <property type="match status" value="1"/>
</dbReference>
<evidence type="ECO:0000256" key="1">
    <source>
        <dbReference type="ARBA" id="ARBA00004123"/>
    </source>
</evidence>
<evidence type="ECO:0000313" key="14">
    <source>
        <dbReference type="Proteomes" id="UP001497497"/>
    </source>
</evidence>
<keyword evidence="7" id="KW-0238">DNA-binding</keyword>
<keyword evidence="9" id="KW-0539">Nucleus</keyword>
<organism evidence="13 14">
    <name type="scientific">Lymnaea stagnalis</name>
    <name type="common">Great pond snail</name>
    <name type="synonym">Helix stagnalis</name>
    <dbReference type="NCBI Taxonomy" id="6523"/>
    <lineage>
        <taxon>Eukaryota</taxon>
        <taxon>Metazoa</taxon>
        <taxon>Spiralia</taxon>
        <taxon>Lophotrochozoa</taxon>
        <taxon>Mollusca</taxon>
        <taxon>Gastropoda</taxon>
        <taxon>Heterobranchia</taxon>
        <taxon>Euthyneura</taxon>
        <taxon>Panpulmonata</taxon>
        <taxon>Hygrophila</taxon>
        <taxon>Lymnaeoidea</taxon>
        <taxon>Lymnaeidae</taxon>
        <taxon>Lymnaea</taxon>
    </lineage>
</organism>
<dbReference type="FunFam" id="3.30.160.60:FF:000110">
    <property type="entry name" value="Zinc finger protein-like"/>
    <property type="match status" value="1"/>
</dbReference>
<sequence length="546" mass="59777">MPELQHMDVAVANRFISSLSKSLQALCHGCMEFDSGIEIVGYINVNIDSGSKVDYVLNEKVLKSTTNSMTFVSNSFLAKKDQPKQTRDGACSPVSDTGSQNQYPSRFRGSFHGSTSFSQSYVLRGSQKRSVGMERDWRSPKKLRGARHQYPSAHESSSSSTAGLPFSPLPSVDGNFKSPLNQSTELTSDDGQINIKKEILDSDNKSEFPNDQDQLEQNQDLSSIKRDPDASMLGDNEPPSSDEPSDTTNKEFKGTFLRPSTSADHQLEEGSSDVNSPTAEKQSSSLSKSSEASASVKQRVSSTSPVDDSALSEDAPVENIASGSEVPEYDEAGEEGAYDQSGYSDPGEGSSDAGQFEVIEIDDEDEDVQAMFAESRAKYTTTQNNHPGSMRATSSRTLYPHSGDESSTYETFPCSDSLDLPNILQCPHCSETFLENSALKAHLSQYHGQNMPYTCSLCGKGYYSASGLYRHIRVHKGKMIMCPVCDSKFTQSSTLKRHLIRSHGLIPCIYCKLILRLGTEYNQHIHLCCKAVQKDVSSLDTSLSLS</sequence>
<keyword evidence="2" id="KW-0479">Metal-binding</keyword>
<keyword evidence="6" id="KW-0805">Transcription regulation</keyword>
<keyword evidence="14" id="KW-1185">Reference proteome</keyword>
<evidence type="ECO:0000256" key="6">
    <source>
        <dbReference type="ARBA" id="ARBA00023015"/>
    </source>
</evidence>
<gene>
    <name evidence="13" type="ORF">GSLYS_00004234001</name>
</gene>
<accession>A0AAV2HC95</accession>
<feature type="compositionally biased region" description="Low complexity" evidence="11">
    <location>
        <begin position="211"/>
        <end position="221"/>
    </location>
</feature>
<dbReference type="SUPFAM" id="SSF57667">
    <property type="entry name" value="beta-beta-alpha zinc fingers"/>
    <property type="match status" value="1"/>
</dbReference>
<comment type="subcellular location">
    <subcellularLocation>
        <location evidence="1">Nucleus</location>
    </subcellularLocation>
</comment>
<dbReference type="Proteomes" id="UP001497497">
    <property type="component" value="Unassembled WGS sequence"/>
</dbReference>
<dbReference type="EMBL" id="CAXITT010000062">
    <property type="protein sequence ID" value="CAL1530101.1"/>
    <property type="molecule type" value="Genomic_DNA"/>
</dbReference>
<evidence type="ECO:0000256" key="5">
    <source>
        <dbReference type="ARBA" id="ARBA00022833"/>
    </source>
</evidence>
<feature type="compositionally biased region" description="Low complexity" evidence="11">
    <location>
        <begin position="279"/>
        <end position="298"/>
    </location>
</feature>
<evidence type="ECO:0000256" key="11">
    <source>
        <dbReference type="SAM" id="MobiDB-lite"/>
    </source>
</evidence>
<evidence type="ECO:0000259" key="12">
    <source>
        <dbReference type="PROSITE" id="PS50157"/>
    </source>
</evidence>
<dbReference type="GO" id="GO:0005634">
    <property type="term" value="C:nucleus"/>
    <property type="evidence" value="ECO:0007669"/>
    <property type="project" value="UniProtKB-SubCell"/>
</dbReference>
<dbReference type="AlphaFoldDB" id="A0AAV2HC95"/>